<evidence type="ECO:0000313" key="3">
    <source>
        <dbReference type="EMBL" id="KAG6534650.1"/>
    </source>
</evidence>
<dbReference type="CDD" id="cd22159">
    <property type="entry name" value="F-box_AtTIR1-like"/>
    <property type="match status" value="1"/>
</dbReference>
<dbReference type="Gene3D" id="3.80.10.10">
    <property type="entry name" value="Ribonuclease Inhibitor"/>
    <property type="match status" value="4"/>
</dbReference>
<dbReference type="SUPFAM" id="SSF81383">
    <property type="entry name" value="F-box domain"/>
    <property type="match status" value="1"/>
</dbReference>
<feature type="transmembrane region" description="Helical" evidence="1">
    <location>
        <begin position="108"/>
        <end position="130"/>
    </location>
</feature>
<keyword evidence="4" id="KW-1185">Reference proteome</keyword>
<dbReference type="InterPro" id="IPR032675">
    <property type="entry name" value="LRR_dom_sf"/>
</dbReference>
<dbReference type="Pfam" id="PF00646">
    <property type="entry name" value="F-box"/>
    <property type="match status" value="1"/>
</dbReference>
<reference evidence="3 4" key="1">
    <citation type="submission" date="2020-08" db="EMBL/GenBank/DDBJ databases">
        <title>Plant Genome Project.</title>
        <authorList>
            <person name="Zhang R.-G."/>
        </authorList>
    </citation>
    <scope>NUCLEOTIDE SEQUENCE [LARGE SCALE GENOMIC DNA]</scope>
    <source>
        <tissue evidence="3">Rhizome</tissue>
    </source>
</reference>
<feature type="transmembrane region" description="Helical" evidence="1">
    <location>
        <begin position="36"/>
        <end position="65"/>
    </location>
</feature>
<dbReference type="SMART" id="SM00367">
    <property type="entry name" value="LRR_CC"/>
    <property type="match status" value="12"/>
</dbReference>
<dbReference type="FunFam" id="3.80.10.10:FF:000595">
    <property type="entry name" value="EIN3-binding F-box protein 1"/>
    <property type="match status" value="1"/>
</dbReference>
<dbReference type="GO" id="GO:0031146">
    <property type="term" value="P:SCF-dependent proteasomal ubiquitin-dependent protein catabolic process"/>
    <property type="evidence" value="ECO:0007669"/>
    <property type="project" value="TreeGrafter"/>
</dbReference>
<name>A0A8J5I3J6_ZINOF</name>
<dbReference type="SMART" id="SM00256">
    <property type="entry name" value="FBOX"/>
    <property type="match status" value="1"/>
</dbReference>
<keyword evidence="1" id="KW-0472">Membrane</keyword>
<gene>
    <name evidence="3" type="ORF">ZIOFF_008553</name>
</gene>
<dbReference type="GO" id="GO:0019005">
    <property type="term" value="C:SCF ubiquitin ligase complex"/>
    <property type="evidence" value="ECO:0007669"/>
    <property type="project" value="TreeGrafter"/>
</dbReference>
<proteinExistence type="predicted"/>
<dbReference type="PANTHER" id="PTHR13318">
    <property type="entry name" value="PARTNER OF PAIRED, ISOFORM B-RELATED"/>
    <property type="match status" value="1"/>
</dbReference>
<evidence type="ECO:0000259" key="2">
    <source>
        <dbReference type="PROSITE" id="PS50181"/>
    </source>
</evidence>
<dbReference type="PANTHER" id="PTHR13318:SF173">
    <property type="entry name" value="OS06G0605900 PROTEIN"/>
    <property type="match status" value="1"/>
</dbReference>
<dbReference type="EMBL" id="JACMSC010000002">
    <property type="protein sequence ID" value="KAG6534650.1"/>
    <property type="molecule type" value="Genomic_DNA"/>
</dbReference>
<sequence length="1306" mass="142929">MRRRPFLLLPLRSFSLSVVGDVLLMRSEICVDLKVLFFSSIGSLLSLLSLLWFVVAGFVSSGLLLARLHSWQLLSSAEVNLIGSFLACLPLVVHAVCRKSANLGMDLFGFWIVVSIEICFSLCVPLLFILSYAQPLGLMGVCNLDFAVSDDISPCGPFLSNLMEQGLLVSLVRSVDGHCLPRKRPRVIAPLVLGVGGRVADVKQRPRSIDTLPDECLFEILRRLSGDKERSNSACVSKRWLTILSSIRSSELAAQMKPSVKSLKKTLPDLNNHVPATEHETENNGFLTRRLVAEEATDIRLASIALGTCSRGGLGKLFIQGGDSTRVSDVGLSAIAHACHSLRVLSMRMVPLVTDAGIAEIADGCPLLEKLDLCQCPQISDKGLISVAQKCPNLTSLAIEASSSISNKALQVVGRCCSKLKYITIKDCPQVGDQGIASLVSSPSSSLERVKLQALNISDLALAVIGQYGKNVMDLSLISLKNVGEKGFWVMGNTCGLQKLRSITINYCNGLSDIGLQAIAKGSPLLKQLSVHKSCDLSDTGLVSFTEKARALENLHIEDCHQLTLMGVLGALLTCNPELKSLSLVRCLGIKDIDFAPAQLPSCKSLESLTIRNCPGVTSASLQMVGKICPQLQKLDFGGQSGVTDASLVPLIQSSEAGFVDVNLSGCVNVSDSLVTMLVKVHGSTLKTLNLDGCRKITDRSTMAIAQGCLVLEELDLSCCSIGDYGVAILASARQLNLRMLSLANCTKVTQKSLPFLVNMGQSMVGLNLQHCHLISPCAISLLEEMLWSHSTAGFLDFGLGSGDHHMEPLSYFHIGNVCLGLASASFSVFRCLNLWGLAMAAISDSTDSVALDVVEDAGFDVAENDLSFQANRKNDAMSVEFQIITEKEISIGVTQVRELRSAINHFGTEFWTAVDSSRLSCLSSWNLKQQIAEANLRFEFLKMDFQEAEFLLQNLQYNSRIQMLACILSLNFYVEEGRDSLGNQNFGFEVYELSSSQLEYEYCSNWNLSANSEWEIVKLWQFNSILKWTCDKQFWNLIQKVVCANFNLKGVDSNSGLLKMLASGCRIVKYAVGMKEMVSNSKSAICECVTDFLESNSARFGLLKSEIRISLEESCTVSCVMKLNQETLLKAETESKLQFGLGLVLQSSSEKGKGKKRYWLHFWNMEKWLLQKTERDSETVECQMFCANDSLFLETELQISEAALQLSQFLKLNSVANFQIPDFNLINSAIFDSAEMTLMEQQLHVGVAGIGNADTCRLKKDKESGWELSFKSAVGVLNLVLISLLHIAGWKPEIGTLVADCWLET</sequence>
<dbReference type="FunFam" id="3.80.10.10:FF:000473">
    <property type="entry name" value="EIN3-binding F-box protein 1"/>
    <property type="match status" value="1"/>
</dbReference>
<comment type="caution">
    <text evidence="3">The sequence shown here is derived from an EMBL/GenBank/DDBJ whole genome shotgun (WGS) entry which is preliminary data.</text>
</comment>
<keyword evidence="1" id="KW-1133">Transmembrane helix</keyword>
<dbReference type="Pfam" id="PF25372">
    <property type="entry name" value="DUF7885"/>
    <property type="match status" value="2"/>
</dbReference>
<organism evidence="3 4">
    <name type="scientific">Zingiber officinale</name>
    <name type="common">Ginger</name>
    <name type="synonym">Amomum zingiber</name>
    <dbReference type="NCBI Taxonomy" id="94328"/>
    <lineage>
        <taxon>Eukaryota</taxon>
        <taxon>Viridiplantae</taxon>
        <taxon>Streptophyta</taxon>
        <taxon>Embryophyta</taxon>
        <taxon>Tracheophyta</taxon>
        <taxon>Spermatophyta</taxon>
        <taxon>Magnoliopsida</taxon>
        <taxon>Liliopsida</taxon>
        <taxon>Zingiberales</taxon>
        <taxon>Zingiberaceae</taxon>
        <taxon>Zingiber</taxon>
    </lineage>
</organism>
<keyword evidence="1" id="KW-0812">Transmembrane</keyword>
<dbReference type="Proteomes" id="UP000734854">
    <property type="component" value="Unassembled WGS sequence"/>
</dbReference>
<dbReference type="PROSITE" id="PS50181">
    <property type="entry name" value="FBOX"/>
    <property type="match status" value="1"/>
</dbReference>
<dbReference type="InterPro" id="IPR001810">
    <property type="entry name" value="F-box_dom"/>
</dbReference>
<dbReference type="InterPro" id="IPR057207">
    <property type="entry name" value="FBXL15_LRR"/>
</dbReference>
<evidence type="ECO:0000313" key="4">
    <source>
        <dbReference type="Proteomes" id="UP000734854"/>
    </source>
</evidence>
<dbReference type="InterPro" id="IPR006553">
    <property type="entry name" value="Leu-rich_rpt_Cys-con_subtyp"/>
</dbReference>
<feature type="transmembrane region" description="Helical" evidence="1">
    <location>
        <begin position="77"/>
        <end position="96"/>
    </location>
</feature>
<feature type="domain" description="F-box" evidence="2">
    <location>
        <begin position="206"/>
        <end position="256"/>
    </location>
</feature>
<accession>A0A8J5I3J6</accession>
<dbReference type="SUPFAM" id="SSF52047">
    <property type="entry name" value="RNI-like"/>
    <property type="match status" value="2"/>
</dbReference>
<dbReference type="InterPro" id="IPR036047">
    <property type="entry name" value="F-box-like_dom_sf"/>
</dbReference>
<protein>
    <recommendedName>
        <fullName evidence="2">F-box domain-containing protein</fullName>
    </recommendedName>
</protein>
<evidence type="ECO:0000256" key="1">
    <source>
        <dbReference type="SAM" id="Phobius"/>
    </source>
</evidence>